<evidence type="ECO:0000256" key="2">
    <source>
        <dbReference type="ARBA" id="ARBA00022801"/>
    </source>
</evidence>
<keyword evidence="2" id="KW-0378">Hydrolase</keyword>
<dbReference type="GO" id="GO:0005737">
    <property type="term" value="C:cytoplasm"/>
    <property type="evidence" value="ECO:0007669"/>
    <property type="project" value="TreeGrafter"/>
</dbReference>
<dbReference type="Gene3D" id="3.40.50.300">
    <property type="entry name" value="P-loop containing nucleotide triphosphate hydrolases"/>
    <property type="match status" value="1"/>
</dbReference>
<evidence type="ECO:0000256" key="5">
    <source>
        <dbReference type="ARBA" id="ARBA00049117"/>
    </source>
</evidence>
<dbReference type="InterPro" id="IPR011629">
    <property type="entry name" value="CobW-like_C"/>
</dbReference>
<dbReference type="EMBL" id="CP128399">
    <property type="protein sequence ID" value="WJW67174.1"/>
    <property type="molecule type" value="Genomic_DNA"/>
</dbReference>
<dbReference type="InterPro" id="IPR027417">
    <property type="entry name" value="P-loop_NTPase"/>
</dbReference>
<dbReference type="InterPro" id="IPR036627">
    <property type="entry name" value="CobW-likC_sf"/>
</dbReference>
<gene>
    <name evidence="7" type="ORF">HXX08_05410</name>
    <name evidence="8" type="ORF">OZ401_000430</name>
</gene>
<dbReference type="AlphaFoldDB" id="A0A8T7M081"/>
<comment type="catalytic activity">
    <reaction evidence="5">
        <text>GTP + H2O = GDP + phosphate + H(+)</text>
        <dbReference type="Rhea" id="RHEA:19669"/>
        <dbReference type="ChEBI" id="CHEBI:15377"/>
        <dbReference type="ChEBI" id="CHEBI:15378"/>
        <dbReference type="ChEBI" id="CHEBI:37565"/>
        <dbReference type="ChEBI" id="CHEBI:43474"/>
        <dbReference type="ChEBI" id="CHEBI:58189"/>
    </reaction>
    <physiologicalReaction direction="left-to-right" evidence="5">
        <dbReference type="Rhea" id="RHEA:19670"/>
    </physiologicalReaction>
</comment>
<evidence type="ECO:0000313" key="8">
    <source>
        <dbReference type="EMBL" id="WJW67174.1"/>
    </source>
</evidence>
<dbReference type="Gene3D" id="3.30.1220.10">
    <property type="entry name" value="CobW-like, C-terminal domain"/>
    <property type="match status" value="1"/>
</dbReference>
<dbReference type="PANTHER" id="PTHR13748:SF62">
    <property type="entry name" value="COBW DOMAIN-CONTAINING PROTEIN"/>
    <property type="match status" value="1"/>
</dbReference>
<name>A0A8T7M081_9CHLR</name>
<keyword evidence="10" id="KW-1185">Reference proteome</keyword>
<evidence type="ECO:0000259" key="6">
    <source>
        <dbReference type="SMART" id="SM00833"/>
    </source>
</evidence>
<comment type="similarity">
    <text evidence="4">Belongs to the SIMIBI class G3E GTPase family. ZNG1 subfamily.</text>
</comment>
<dbReference type="GO" id="GO:0000166">
    <property type="term" value="F:nucleotide binding"/>
    <property type="evidence" value="ECO:0007669"/>
    <property type="project" value="UniProtKB-KW"/>
</dbReference>
<dbReference type="InterPro" id="IPR051316">
    <property type="entry name" value="Zinc-reg_GTPase_activator"/>
</dbReference>
<evidence type="ECO:0000256" key="1">
    <source>
        <dbReference type="ARBA" id="ARBA00022741"/>
    </source>
</evidence>
<keyword evidence="1" id="KW-0547">Nucleotide-binding</keyword>
<evidence type="ECO:0000313" key="9">
    <source>
        <dbReference type="Proteomes" id="UP000521676"/>
    </source>
</evidence>
<dbReference type="Pfam" id="PF07683">
    <property type="entry name" value="CobW_C"/>
    <property type="match status" value="1"/>
</dbReference>
<reference evidence="8" key="2">
    <citation type="journal article" date="2024" name="Nature">
        <title>Anoxygenic phototroph of the Chloroflexota uses a type I reaction centre.</title>
        <authorList>
            <person name="Tsuji J.M."/>
            <person name="Shaw N.A."/>
            <person name="Nagashima S."/>
            <person name="Venkiteswaran J.J."/>
            <person name="Schiff S.L."/>
            <person name="Watanabe T."/>
            <person name="Fukui M."/>
            <person name="Hanada S."/>
            <person name="Tank M."/>
            <person name="Neufeld J.D."/>
        </authorList>
    </citation>
    <scope>NUCLEOTIDE SEQUENCE</scope>
    <source>
        <strain evidence="8">L227-S17</strain>
    </source>
</reference>
<evidence type="ECO:0000256" key="3">
    <source>
        <dbReference type="ARBA" id="ARBA00023186"/>
    </source>
</evidence>
<dbReference type="EMBL" id="JACATZ010000001">
    <property type="protein sequence ID" value="NWJ45299.1"/>
    <property type="molecule type" value="Genomic_DNA"/>
</dbReference>
<dbReference type="SUPFAM" id="SSF52540">
    <property type="entry name" value="P-loop containing nucleoside triphosphate hydrolases"/>
    <property type="match status" value="1"/>
</dbReference>
<evidence type="ECO:0000256" key="4">
    <source>
        <dbReference type="ARBA" id="ARBA00034320"/>
    </source>
</evidence>
<protein>
    <submittedName>
        <fullName evidence="7">GTP-binding protein</fullName>
    </submittedName>
</protein>
<dbReference type="Pfam" id="PF02492">
    <property type="entry name" value="cobW"/>
    <property type="match status" value="1"/>
</dbReference>
<keyword evidence="3" id="KW-0143">Chaperone</keyword>
<dbReference type="InterPro" id="IPR003495">
    <property type="entry name" value="CobW/HypB/UreG_nucleotide-bd"/>
</dbReference>
<dbReference type="PANTHER" id="PTHR13748">
    <property type="entry name" value="COBW-RELATED"/>
    <property type="match status" value="1"/>
</dbReference>
<dbReference type="GO" id="GO:0016787">
    <property type="term" value="F:hydrolase activity"/>
    <property type="evidence" value="ECO:0007669"/>
    <property type="project" value="UniProtKB-KW"/>
</dbReference>
<dbReference type="CDD" id="cd03112">
    <property type="entry name" value="CobW-like"/>
    <property type="match status" value="1"/>
</dbReference>
<reference evidence="7 9" key="1">
    <citation type="submission" date="2020-06" db="EMBL/GenBank/DDBJ databases">
        <title>Anoxygenic phototrophic Chloroflexota member uses a Type I reaction center.</title>
        <authorList>
            <person name="Tsuji J.M."/>
            <person name="Shaw N.A."/>
            <person name="Nagashima S."/>
            <person name="Venkiteswaran J."/>
            <person name="Schiff S.L."/>
            <person name="Hanada S."/>
            <person name="Tank M."/>
            <person name="Neufeld J.D."/>
        </authorList>
    </citation>
    <scope>NUCLEOTIDE SEQUENCE [LARGE SCALE GENOMIC DNA]</scope>
    <source>
        <strain evidence="7">L227-S17</strain>
    </source>
</reference>
<proteinExistence type="inferred from homology"/>
<organism evidence="7 9">
    <name type="scientific">Candidatus Chlorohelix allophototropha</name>
    <dbReference type="NCBI Taxonomy" id="3003348"/>
    <lineage>
        <taxon>Bacteria</taxon>
        <taxon>Bacillati</taxon>
        <taxon>Chloroflexota</taxon>
        <taxon>Chloroflexia</taxon>
        <taxon>Candidatus Chloroheliales</taxon>
        <taxon>Candidatus Chloroheliaceae</taxon>
        <taxon>Candidatus Chlorohelix</taxon>
    </lineage>
</organism>
<sequence>MKRLPVYLLTGFLGSGKTTLLQKLLGYCREQSLKVGLLVNDFGAVNVDALLVGAAQRGNEQITMMQLSGGCACCTVSRELVVDILEMTMAYELDLIIIEASGVADALDLLDQLTMPGLLRRIYPAAVVSVVDGLRFYDLAQTMPLVQRQVQYADLLIFNKCDLLVGDIYDKALAELQKLNPHATIHPTSYAEIDPSLIFERITSNVVPQEQAKHNHMTFHAWEHALTKPFDRLSFEALLLRMPLQIIRAKGFVRFFGESALYLLQYVAGQYAFTCLEDSNEIQPKLVFIGQNLNLEELKRSLQECEA</sequence>
<evidence type="ECO:0000313" key="7">
    <source>
        <dbReference type="EMBL" id="NWJ45299.1"/>
    </source>
</evidence>
<dbReference type="RefSeq" id="WP_341469072.1">
    <property type="nucleotide sequence ID" value="NZ_CP128399.1"/>
</dbReference>
<dbReference type="SMART" id="SM00833">
    <property type="entry name" value="CobW_C"/>
    <property type="match status" value="1"/>
</dbReference>
<dbReference type="Proteomes" id="UP000521676">
    <property type="component" value="Unassembled WGS sequence"/>
</dbReference>
<dbReference type="SUPFAM" id="SSF90002">
    <property type="entry name" value="Hypothetical protein YjiA, C-terminal domain"/>
    <property type="match status" value="1"/>
</dbReference>
<evidence type="ECO:0000313" key="10">
    <source>
        <dbReference type="Proteomes" id="UP001431572"/>
    </source>
</evidence>
<accession>A0A8T7M081</accession>
<feature type="domain" description="CobW C-terminal" evidence="6">
    <location>
        <begin position="219"/>
        <end position="306"/>
    </location>
</feature>
<dbReference type="Proteomes" id="UP001431572">
    <property type="component" value="Chromosome 1"/>
</dbReference>